<dbReference type="EMBL" id="BART01031395">
    <property type="protein sequence ID" value="GAH13918.1"/>
    <property type="molecule type" value="Genomic_DNA"/>
</dbReference>
<dbReference type="AlphaFoldDB" id="X1EZ99"/>
<reference evidence="1" key="1">
    <citation type="journal article" date="2014" name="Front. Microbiol.">
        <title>High frequency of phylogenetically diverse reductive dehalogenase-homologous genes in deep subseafloor sedimentary metagenomes.</title>
        <authorList>
            <person name="Kawai M."/>
            <person name="Futagami T."/>
            <person name="Toyoda A."/>
            <person name="Takaki Y."/>
            <person name="Nishi S."/>
            <person name="Hori S."/>
            <person name="Arai W."/>
            <person name="Tsubouchi T."/>
            <person name="Morono Y."/>
            <person name="Uchiyama I."/>
            <person name="Ito T."/>
            <person name="Fujiyama A."/>
            <person name="Inagaki F."/>
            <person name="Takami H."/>
        </authorList>
    </citation>
    <scope>NUCLEOTIDE SEQUENCE</scope>
    <source>
        <strain evidence="1">Expedition CK06-06</strain>
    </source>
</reference>
<sequence length="86" mass="9459">MTTKLDVGKALEKLRGGDESKSRMTILDKKNKALDEEIRRVEARVLQRSSKGRAPPGQIAPKECLKPAETTLQGRDLTLICVPAVC</sequence>
<organism evidence="1">
    <name type="scientific">marine sediment metagenome</name>
    <dbReference type="NCBI Taxonomy" id="412755"/>
    <lineage>
        <taxon>unclassified sequences</taxon>
        <taxon>metagenomes</taxon>
        <taxon>ecological metagenomes</taxon>
    </lineage>
</organism>
<evidence type="ECO:0000313" key="1">
    <source>
        <dbReference type="EMBL" id="GAH13918.1"/>
    </source>
</evidence>
<accession>X1EZ99</accession>
<name>X1EZ99_9ZZZZ</name>
<protein>
    <submittedName>
        <fullName evidence="1">Uncharacterized protein</fullName>
    </submittedName>
</protein>
<proteinExistence type="predicted"/>
<comment type="caution">
    <text evidence="1">The sequence shown here is derived from an EMBL/GenBank/DDBJ whole genome shotgun (WGS) entry which is preliminary data.</text>
</comment>
<gene>
    <name evidence="1" type="ORF">S01H4_54539</name>
</gene>